<accession>A0A2T0LVT5</accession>
<dbReference type="Gene3D" id="3.60.15.10">
    <property type="entry name" value="Ribonuclease Z/Hydroxyacylglutathione hydrolase-like"/>
    <property type="match status" value="1"/>
</dbReference>
<sequence>MAVAGCCARHPSTPITAAGLPAALRLIYTHHHWDHVWGACAWPEAEIIGHRAGTRLLEAKAQRPWSHHYLRAEAAADPMLGPSFRARAWAMPSWEGFPMMPPHTEFDEGLTLSGGIEVRHVGGLHAEDSTVVAVPNSGVLLLGGCFYAPPLHLLKAGDGYVADLVDWLLSEYPQGRYDWFVDGNSAPRSRQSLRDPTVSGVGWSDQSQSLIFTSRGSGAPCPVSMSCLRLIR</sequence>
<dbReference type="Proteomes" id="UP000238312">
    <property type="component" value="Unassembled WGS sequence"/>
</dbReference>
<name>A0A2T0LVT5_9ACTN</name>
<comment type="caution">
    <text evidence="2">The sequence shown here is derived from an EMBL/GenBank/DDBJ whole genome shotgun (WGS) entry which is preliminary data.</text>
</comment>
<dbReference type="EMBL" id="PVNG01000041">
    <property type="protein sequence ID" value="PRX48052.1"/>
    <property type="molecule type" value="Genomic_DNA"/>
</dbReference>
<dbReference type="InterPro" id="IPR036866">
    <property type="entry name" value="RibonucZ/Hydroxyglut_hydro"/>
</dbReference>
<organism evidence="2 3">
    <name type="scientific">Nonomuraea fuscirosea</name>
    <dbReference type="NCBI Taxonomy" id="1291556"/>
    <lineage>
        <taxon>Bacteria</taxon>
        <taxon>Bacillati</taxon>
        <taxon>Actinomycetota</taxon>
        <taxon>Actinomycetes</taxon>
        <taxon>Streptosporangiales</taxon>
        <taxon>Streptosporangiaceae</taxon>
        <taxon>Nonomuraea</taxon>
    </lineage>
</organism>
<dbReference type="OrthoDB" id="2273115at2"/>
<reference evidence="2 3" key="1">
    <citation type="submission" date="2018-03" db="EMBL/GenBank/DDBJ databases">
        <title>Genomic Encyclopedia of Type Strains, Phase III (KMG-III): the genomes of soil and plant-associated and newly described type strains.</title>
        <authorList>
            <person name="Whitman W."/>
        </authorList>
    </citation>
    <scope>NUCLEOTIDE SEQUENCE [LARGE SCALE GENOMIC DNA]</scope>
    <source>
        <strain evidence="2 3">CGMCC 4.7104</strain>
    </source>
</reference>
<dbReference type="Pfam" id="PF00753">
    <property type="entry name" value="Lactamase_B"/>
    <property type="match status" value="1"/>
</dbReference>
<evidence type="ECO:0000313" key="3">
    <source>
        <dbReference type="Proteomes" id="UP000238312"/>
    </source>
</evidence>
<protein>
    <recommendedName>
        <fullName evidence="1">Metallo-beta-lactamase domain-containing protein</fullName>
    </recommendedName>
</protein>
<dbReference type="AlphaFoldDB" id="A0A2T0LVT5"/>
<keyword evidence="3" id="KW-1185">Reference proteome</keyword>
<proteinExistence type="predicted"/>
<evidence type="ECO:0000313" key="2">
    <source>
        <dbReference type="EMBL" id="PRX48052.1"/>
    </source>
</evidence>
<dbReference type="SUPFAM" id="SSF56281">
    <property type="entry name" value="Metallo-hydrolase/oxidoreductase"/>
    <property type="match status" value="1"/>
</dbReference>
<dbReference type="InterPro" id="IPR001279">
    <property type="entry name" value="Metallo-B-lactamas"/>
</dbReference>
<feature type="domain" description="Metallo-beta-lactamase" evidence="1">
    <location>
        <begin position="26"/>
        <end position="163"/>
    </location>
</feature>
<dbReference type="RefSeq" id="WP_106252937.1">
    <property type="nucleotide sequence ID" value="NZ_PVNG01000041.1"/>
</dbReference>
<evidence type="ECO:0000259" key="1">
    <source>
        <dbReference type="Pfam" id="PF00753"/>
    </source>
</evidence>
<gene>
    <name evidence="2" type="ORF">B0I32_1418</name>
</gene>